<dbReference type="AlphaFoldDB" id="A0AAW6B964"/>
<keyword evidence="1" id="KW-0812">Transmembrane</keyword>
<evidence type="ECO:0008006" key="4">
    <source>
        <dbReference type="Google" id="ProtNLM"/>
    </source>
</evidence>
<feature type="transmembrane region" description="Helical" evidence="1">
    <location>
        <begin position="87"/>
        <end position="107"/>
    </location>
</feature>
<dbReference type="EMBL" id="JAOTHD010000010">
    <property type="protein sequence ID" value="MDB6246585.1"/>
    <property type="molecule type" value="Genomic_DNA"/>
</dbReference>
<protein>
    <recommendedName>
        <fullName evidence="4">Polysaccharide polymerase</fullName>
    </recommendedName>
</protein>
<feature type="transmembrane region" description="Helical" evidence="1">
    <location>
        <begin position="218"/>
        <end position="234"/>
    </location>
</feature>
<sequence>MAKSIYKFCIYAIIFLNLGFLDVFGTLDRQAMFLSLVLGLFAFLVYVFDENRVKILKGKDLVLFIFLIVGVFFFQATRIQYPGMTVKAAFTTFAGLLLVLATFPMYELLQSQFHKTMKYIVDIGFAAILLRIILWFSYNFIHINLGPGFFEGRENWTRNILGLNLVRISEPYISGFLFIVCILGIYNNGFFKKKVNNIIGIILLYFYAVFVSQTRMQILVYTLTLFLMIVFQAFNSNHKGLAIISLLIIIFLFLLNREYVGSFLNSFDPNSVNGYSTTLRINSFNYFINEWQNGNVWLGFGFTPDNHEIGLNTYWISDFGIYINLFEFGILGFIILILPILKGIIVSVKHIKVSTFADNLFIGLTLFFIISMSNIYILNLTTIVPIYMGLMLLIENKNFISRKQNENIDNYSNF</sequence>
<feature type="transmembrane region" description="Helical" evidence="1">
    <location>
        <begin position="241"/>
        <end position="260"/>
    </location>
</feature>
<evidence type="ECO:0000313" key="2">
    <source>
        <dbReference type="EMBL" id="MDB6246585.1"/>
    </source>
</evidence>
<feature type="transmembrane region" description="Helical" evidence="1">
    <location>
        <begin position="195"/>
        <end position="212"/>
    </location>
</feature>
<comment type="caution">
    <text evidence="2">The sequence shown here is derived from an EMBL/GenBank/DDBJ whole genome shotgun (WGS) entry which is preliminary data.</text>
</comment>
<reference evidence="2" key="1">
    <citation type="journal article" date="2022" name="Microorganisms">
        <title>Antibiotic Susceptibility, Resistance Gene Determinants and Corresponding Genomic Regions in Lactobacillus amylovorus Isolates Derived from Wild Boars and Domestic Pigs.</title>
        <authorList>
            <person name="Moravkova M."/>
            <person name="Kostovova I."/>
            <person name="Kavanova K."/>
            <person name="Pechar R."/>
            <person name="Stanek S."/>
            <person name="Brychta A."/>
            <person name="Zeman M."/>
            <person name="Kubasova T."/>
        </authorList>
    </citation>
    <scope>NUCLEOTIDE SEQUENCE</scope>
    <source>
        <strain evidence="2">M597B</strain>
    </source>
</reference>
<feature type="transmembrane region" description="Helical" evidence="1">
    <location>
        <begin position="31"/>
        <end position="49"/>
    </location>
</feature>
<feature type="transmembrane region" description="Helical" evidence="1">
    <location>
        <begin position="376"/>
        <end position="394"/>
    </location>
</feature>
<evidence type="ECO:0000256" key="1">
    <source>
        <dbReference type="SAM" id="Phobius"/>
    </source>
</evidence>
<feature type="transmembrane region" description="Helical" evidence="1">
    <location>
        <begin position="353"/>
        <end position="370"/>
    </location>
</feature>
<reference evidence="2" key="2">
    <citation type="submission" date="2022-10" db="EMBL/GenBank/DDBJ databases">
        <authorList>
            <person name="Kostovova I."/>
            <person name="Moravkova M."/>
            <person name="Pechar R."/>
        </authorList>
    </citation>
    <scope>NUCLEOTIDE SEQUENCE</scope>
    <source>
        <strain evidence="2">M597B</strain>
    </source>
</reference>
<keyword evidence="1" id="KW-1133">Transmembrane helix</keyword>
<feature type="transmembrane region" description="Helical" evidence="1">
    <location>
        <begin position="5"/>
        <end position="25"/>
    </location>
</feature>
<feature type="transmembrane region" description="Helical" evidence="1">
    <location>
        <begin position="171"/>
        <end position="188"/>
    </location>
</feature>
<proteinExistence type="predicted"/>
<feature type="transmembrane region" description="Helical" evidence="1">
    <location>
        <begin position="321"/>
        <end position="341"/>
    </location>
</feature>
<evidence type="ECO:0000313" key="3">
    <source>
        <dbReference type="Proteomes" id="UP001141961"/>
    </source>
</evidence>
<name>A0AAW6B964_LACAM</name>
<dbReference type="Proteomes" id="UP001141961">
    <property type="component" value="Unassembled WGS sequence"/>
</dbReference>
<feature type="transmembrane region" description="Helical" evidence="1">
    <location>
        <begin position="61"/>
        <end position="81"/>
    </location>
</feature>
<feature type="transmembrane region" description="Helical" evidence="1">
    <location>
        <begin position="119"/>
        <end position="138"/>
    </location>
</feature>
<accession>A0AAW6B964</accession>
<keyword evidence="1" id="KW-0472">Membrane</keyword>
<organism evidence="2 3">
    <name type="scientific">Lactobacillus amylovorus</name>
    <dbReference type="NCBI Taxonomy" id="1604"/>
    <lineage>
        <taxon>Bacteria</taxon>
        <taxon>Bacillati</taxon>
        <taxon>Bacillota</taxon>
        <taxon>Bacilli</taxon>
        <taxon>Lactobacillales</taxon>
        <taxon>Lactobacillaceae</taxon>
        <taxon>Lactobacillus</taxon>
    </lineage>
</organism>
<gene>
    <name evidence="2" type="ORF">ODV14_04415</name>
</gene>
<dbReference type="RefSeq" id="WP_271326935.1">
    <property type="nucleotide sequence ID" value="NZ_JAOTHC010000010.1"/>
</dbReference>